<dbReference type="EMBL" id="QRTC01000003">
    <property type="protein sequence ID" value="RGQ44178.1"/>
    <property type="molecule type" value="Genomic_DNA"/>
</dbReference>
<evidence type="ECO:0000259" key="7">
    <source>
        <dbReference type="Pfam" id="PF02601"/>
    </source>
</evidence>
<evidence type="ECO:0000256" key="1">
    <source>
        <dbReference type="ARBA" id="ARBA00022490"/>
    </source>
</evidence>
<evidence type="ECO:0000256" key="3">
    <source>
        <dbReference type="ARBA" id="ARBA00022801"/>
    </source>
</evidence>
<dbReference type="InterPro" id="IPR025824">
    <property type="entry name" value="OB-fold_nuc-bd_dom"/>
</dbReference>
<name>A0A412B0M0_9FIRM</name>
<comment type="similarity">
    <text evidence="5 6">Belongs to the XseA family.</text>
</comment>
<dbReference type="NCBIfam" id="TIGR00237">
    <property type="entry name" value="xseA"/>
    <property type="match status" value="1"/>
</dbReference>
<evidence type="ECO:0000256" key="6">
    <source>
        <dbReference type="RuleBase" id="RU004355"/>
    </source>
</evidence>
<comment type="function">
    <text evidence="5">Bidirectionally degrades single-stranded DNA into large acid-insoluble oligonucleotides, which are then degraded further into small acid-soluble oligonucleotides.</text>
</comment>
<dbReference type="Proteomes" id="UP000284751">
    <property type="component" value="Unassembled WGS sequence"/>
</dbReference>
<evidence type="ECO:0000259" key="8">
    <source>
        <dbReference type="Pfam" id="PF13742"/>
    </source>
</evidence>
<keyword evidence="3 5" id="KW-0378">Hydrolase</keyword>
<reference evidence="9 10" key="1">
    <citation type="submission" date="2018-08" db="EMBL/GenBank/DDBJ databases">
        <title>A genome reference for cultivated species of the human gut microbiota.</title>
        <authorList>
            <person name="Zou Y."/>
            <person name="Xue W."/>
            <person name="Luo G."/>
        </authorList>
    </citation>
    <scope>NUCLEOTIDE SEQUENCE [LARGE SCALE GENOMIC DNA]</scope>
    <source>
        <strain evidence="9 10">AF28-26</strain>
    </source>
</reference>
<keyword evidence="2 5" id="KW-0540">Nuclease</keyword>
<dbReference type="GO" id="GO:0006308">
    <property type="term" value="P:DNA catabolic process"/>
    <property type="evidence" value="ECO:0007669"/>
    <property type="project" value="UniProtKB-UniRule"/>
</dbReference>
<organism evidence="9 10">
    <name type="scientific">[Clostridium] leptum</name>
    <dbReference type="NCBI Taxonomy" id="1535"/>
    <lineage>
        <taxon>Bacteria</taxon>
        <taxon>Bacillati</taxon>
        <taxon>Bacillota</taxon>
        <taxon>Clostridia</taxon>
        <taxon>Eubacteriales</taxon>
        <taxon>Oscillospiraceae</taxon>
        <taxon>Oscillospiraceae incertae sedis</taxon>
    </lineage>
</organism>
<evidence type="ECO:0000256" key="2">
    <source>
        <dbReference type="ARBA" id="ARBA00022722"/>
    </source>
</evidence>
<comment type="caution">
    <text evidence="9">The sequence shown here is derived from an EMBL/GenBank/DDBJ whole genome shotgun (WGS) entry which is preliminary data.</text>
</comment>
<dbReference type="InterPro" id="IPR003753">
    <property type="entry name" value="Exonuc_VII_L"/>
</dbReference>
<dbReference type="Pfam" id="PF02601">
    <property type="entry name" value="Exonuc_VII_L"/>
    <property type="match status" value="1"/>
</dbReference>
<feature type="domain" description="OB-fold nucleic acid binding" evidence="8">
    <location>
        <begin position="5"/>
        <end position="101"/>
    </location>
</feature>
<keyword evidence="4 5" id="KW-0269">Exonuclease</keyword>
<dbReference type="GO" id="GO:0008855">
    <property type="term" value="F:exodeoxyribonuclease VII activity"/>
    <property type="evidence" value="ECO:0007669"/>
    <property type="project" value="UniProtKB-UniRule"/>
</dbReference>
<dbReference type="HAMAP" id="MF_00378">
    <property type="entry name" value="Exonuc_7_L"/>
    <property type="match status" value="1"/>
</dbReference>
<evidence type="ECO:0000256" key="5">
    <source>
        <dbReference type="HAMAP-Rule" id="MF_00378"/>
    </source>
</evidence>
<dbReference type="GO" id="GO:0003676">
    <property type="term" value="F:nucleic acid binding"/>
    <property type="evidence" value="ECO:0007669"/>
    <property type="project" value="InterPro"/>
</dbReference>
<dbReference type="CDD" id="cd04489">
    <property type="entry name" value="ExoVII_LU_OBF"/>
    <property type="match status" value="1"/>
</dbReference>
<comment type="subunit">
    <text evidence="5">Heterooligomer composed of large and small subunits.</text>
</comment>
<keyword evidence="1 5" id="KW-0963">Cytoplasm</keyword>
<feature type="domain" description="Exonuclease VII large subunit C-terminal" evidence="7">
    <location>
        <begin position="124"/>
        <end position="341"/>
    </location>
</feature>
<dbReference type="AlphaFoldDB" id="A0A412B0M0"/>
<accession>A0A412B0M0</accession>
<evidence type="ECO:0000313" key="9">
    <source>
        <dbReference type="EMBL" id="RGQ44178.1"/>
    </source>
</evidence>
<dbReference type="Pfam" id="PF13742">
    <property type="entry name" value="tRNA_anti_2"/>
    <property type="match status" value="1"/>
</dbReference>
<evidence type="ECO:0000256" key="4">
    <source>
        <dbReference type="ARBA" id="ARBA00022839"/>
    </source>
</evidence>
<dbReference type="PANTHER" id="PTHR30008:SF0">
    <property type="entry name" value="EXODEOXYRIBONUCLEASE 7 LARGE SUBUNIT"/>
    <property type="match status" value="1"/>
</dbReference>
<dbReference type="PANTHER" id="PTHR30008">
    <property type="entry name" value="EXODEOXYRIBONUCLEASE 7 LARGE SUBUNIT"/>
    <property type="match status" value="1"/>
</dbReference>
<proteinExistence type="inferred from homology"/>
<comment type="subcellular location">
    <subcellularLocation>
        <location evidence="5 6">Cytoplasm</location>
    </subcellularLocation>
</comment>
<dbReference type="InterPro" id="IPR020579">
    <property type="entry name" value="Exonuc_VII_lsu_C"/>
</dbReference>
<gene>
    <name evidence="5 9" type="primary">xseA</name>
    <name evidence="9" type="ORF">DWY99_01845</name>
</gene>
<protein>
    <recommendedName>
        <fullName evidence="5">Exodeoxyribonuclease 7 large subunit</fullName>
        <ecNumber evidence="5">3.1.11.6</ecNumber>
    </recommendedName>
    <alternativeName>
        <fullName evidence="5">Exodeoxyribonuclease VII large subunit</fullName>
        <shortName evidence="5">Exonuclease VII large subunit</shortName>
    </alternativeName>
</protein>
<comment type="catalytic activity">
    <reaction evidence="5 6">
        <text>Exonucleolytic cleavage in either 5'- to 3'- or 3'- to 5'-direction to yield nucleoside 5'-phosphates.</text>
        <dbReference type="EC" id="3.1.11.6"/>
    </reaction>
</comment>
<evidence type="ECO:0000313" key="10">
    <source>
        <dbReference type="Proteomes" id="UP000284751"/>
    </source>
</evidence>
<dbReference type="EC" id="3.1.11.6" evidence="5"/>
<dbReference type="GO" id="GO:0009318">
    <property type="term" value="C:exodeoxyribonuclease VII complex"/>
    <property type="evidence" value="ECO:0007669"/>
    <property type="project" value="UniProtKB-UniRule"/>
</dbReference>
<dbReference type="GO" id="GO:0005737">
    <property type="term" value="C:cytoplasm"/>
    <property type="evidence" value="ECO:0007669"/>
    <property type="project" value="UniProtKB-SubCell"/>
</dbReference>
<sequence length="406" mass="45202">MNQVITVSQLNFYIKSLLDGNDALKQVFLTGEISNFTDHYRSGHFYFSLKDEKSVIKCVMFSRYSSRVRFHPEDGMKVLVRGGVSVYEASGQYQLYVEDMRPDGIGALNLAFEQLKQKLEKEGLFSPQRKRPIPPFPSRVGVITSPTGAAVQDIKNILGRRDPAAEIIFCPVLVQGEEAPGQLIDAVKRMNRIPDIDVLIIGRGGGSLEDLWAFNDESLARTISESRIPVISAVGHETDFTICDFAADLRAPTPSAAAELAVPNMREYQAYFLQVCRKLKQAVSSRISAEKVRVDWSVNRPAMRSPLHFIEQKRILLDTVSNRLNQSFVLRVSKAENRLSVISGKLDALSPFRVLGRGYSLVLKQGSLIKTVNDLKKDDGITVKLSDGEAKCQVVGVLPESKEEIL</sequence>